<dbReference type="Proteomes" id="UP000183987">
    <property type="component" value="Unassembled WGS sequence"/>
</dbReference>
<dbReference type="OrthoDB" id="9814782at2"/>
<dbReference type="EMBL" id="FQUE01000001">
    <property type="protein sequence ID" value="SHE63520.1"/>
    <property type="molecule type" value="Genomic_DNA"/>
</dbReference>
<dbReference type="AlphaFoldDB" id="A0A1M4V3P0"/>
<evidence type="ECO:0000313" key="2">
    <source>
        <dbReference type="Proteomes" id="UP000183987"/>
    </source>
</evidence>
<gene>
    <name evidence="1" type="ORF">SAMN05444339_101935</name>
</gene>
<evidence type="ECO:0000313" key="1">
    <source>
        <dbReference type="EMBL" id="SHE63520.1"/>
    </source>
</evidence>
<dbReference type="Gene3D" id="3.30.70.1520">
    <property type="entry name" value="Heterotetrameric sarcosine oxidase"/>
    <property type="match status" value="1"/>
</dbReference>
<dbReference type="Gene3D" id="3.30.1360.120">
    <property type="entry name" value="Probable tRNA modification gtpase trme, domain 1"/>
    <property type="match status" value="1"/>
</dbReference>
<name>A0A1M4V3P0_LOKAT</name>
<dbReference type="Pfam" id="PF04268">
    <property type="entry name" value="SoxG"/>
    <property type="match status" value="1"/>
</dbReference>
<protein>
    <submittedName>
        <fullName evidence="1">Sarcosine oxidase subunit gamma</fullName>
    </submittedName>
</protein>
<dbReference type="InterPro" id="IPR027266">
    <property type="entry name" value="TrmE/GcvT-like"/>
</dbReference>
<dbReference type="SUPFAM" id="SSF103025">
    <property type="entry name" value="Folate-binding domain"/>
    <property type="match status" value="1"/>
</dbReference>
<keyword evidence="2" id="KW-1185">Reference proteome</keyword>
<sequence length="191" mass="20715">MSEPVSALRGRATSGSVQVSDMGLQGMISLRCDLSFGKLKALSKDLVGAPVPALREAQVRNDRAALWMSPDELLFLMPHTEVDDALSRIAKAMKDQHHLALDVSDARALLRVEGPFAREVIAKLAPVDLHPDVFGPGQVLRTRLGQIAAAFWMTDAQTFQVICFRSVAHYAFDLLEASAKAGPVGHFPRGT</sequence>
<accession>A0A1M4V3P0</accession>
<organism evidence="1 2">
    <name type="scientific">Loktanella atrilutea</name>
    <dbReference type="NCBI Taxonomy" id="366533"/>
    <lineage>
        <taxon>Bacteria</taxon>
        <taxon>Pseudomonadati</taxon>
        <taxon>Pseudomonadota</taxon>
        <taxon>Alphaproteobacteria</taxon>
        <taxon>Rhodobacterales</taxon>
        <taxon>Roseobacteraceae</taxon>
        <taxon>Loktanella</taxon>
    </lineage>
</organism>
<reference evidence="2" key="1">
    <citation type="submission" date="2016-11" db="EMBL/GenBank/DDBJ databases">
        <authorList>
            <person name="Varghese N."/>
            <person name="Submissions S."/>
        </authorList>
    </citation>
    <scope>NUCLEOTIDE SEQUENCE [LARGE SCALE GENOMIC DNA]</scope>
    <source>
        <strain evidence="2">DSM 29326</strain>
    </source>
</reference>
<dbReference type="RefSeq" id="WP_072855970.1">
    <property type="nucleotide sequence ID" value="NZ_FQUE01000001.1"/>
</dbReference>
<proteinExistence type="predicted"/>
<dbReference type="STRING" id="366533.SAMN05444339_101935"/>
<dbReference type="InterPro" id="IPR007375">
    <property type="entry name" value="SoxG"/>
</dbReference>